<name>D3FC62_CONWI</name>
<evidence type="ECO:0000256" key="7">
    <source>
        <dbReference type="ARBA" id="ARBA00022840"/>
    </source>
</evidence>
<dbReference type="GO" id="GO:0000155">
    <property type="term" value="F:phosphorelay sensor kinase activity"/>
    <property type="evidence" value="ECO:0007669"/>
    <property type="project" value="InterPro"/>
</dbReference>
<feature type="transmembrane region" description="Helical" evidence="9">
    <location>
        <begin position="512"/>
        <end position="530"/>
    </location>
</feature>
<feature type="domain" description="Signal transduction histidine kinase subgroup 3 dimerisation and phosphoacceptor" evidence="10">
    <location>
        <begin position="567"/>
        <end position="630"/>
    </location>
</feature>
<accession>D3FC62</accession>
<dbReference type="GO" id="GO:0016020">
    <property type="term" value="C:membrane"/>
    <property type="evidence" value="ECO:0007669"/>
    <property type="project" value="InterPro"/>
</dbReference>
<dbReference type="KEGG" id="cwo:Cwoe_4946"/>
<dbReference type="PANTHER" id="PTHR24421:SF10">
    <property type="entry name" value="NITRATE_NITRITE SENSOR PROTEIN NARQ"/>
    <property type="match status" value="1"/>
</dbReference>
<protein>
    <recommendedName>
        <fullName evidence="2">histidine kinase</fullName>
        <ecNumber evidence="2">2.7.13.3</ecNumber>
    </recommendedName>
</protein>
<evidence type="ECO:0000313" key="11">
    <source>
        <dbReference type="EMBL" id="ADB53357.1"/>
    </source>
</evidence>
<dbReference type="Pfam" id="PF07730">
    <property type="entry name" value="HisKA_3"/>
    <property type="match status" value="2"/>
</dbReference>
<evidence type="ECO:0000256" key="5">
    <source>
        <dbReference type="ARBA" id="ARBA00022741"/>
    </source>
</evidence>
<evidence type="ECO:0000313" key="12">
    <source>
        <dbReference type="Proteomes" id="UP000008229"/>
    </source>
</evidence>
<keyword evidence="9" id="KW-1133">Transmembrane helix</keyword>
<feature type="transmembrane region" description="Helical" evidence="9">
    <location>
        <begin position="441"/>
        <end position="458"/>
    </location>
</feature>
<keyword evidence="5" id="KW-0547">Nucleotide-binding</keyword>
<sequence length="793" mass="82939">MHECSPGRRLDLLLAGALLVLGQLEVALRGTGGSQAAAHVLWAAAAVAVLWRRAHPLLFFGGAMVVHALASIVDLAPHLAAIYALYTPLALFGLGAYVRDPRRAAAAAVLGLAGVMGVRLGLDLTGALPDRSADEWLREAGIFAPAAAGGVILRDRTEALRSARERVRAAASGAAAVDLALTIERTRIARELHAVVSGCVRAVLDEIAVARSTLAAANGTARAALGRARRASQQAMSEMRRMLVLLRSEAPPPLRDAAGVPASLRELALRESHGDPIAVRRAHAGVPAPEEPMPPGAMRVLVALAELPGCARIGIERGAGVVRASARIVGPLDAARVEALAERARLAGGRLRRGRLCRRRLSIVLPTDPHEPPAPRYRHAWVRVVPLLRAQGIPLLLLAVELGEALLAAGRPAEFYGTATVPERVAGAVAISLAFLPRRRWPVATVLAVVAIAGVRSVGFDEAFGLNPPLFLAAFVAGAYARPLWLAALAGVATAGGGVVIVGLLFSWDWQLYTPSVYLFFVTMVAAAWITGVGGRRRLAEAAELRALAAEEERLQAAAIARTVNAERLRVARELHDLVGHGLTSITLQCAVADQLLDVRPADAAVALTAVAEVGEEVVRELHQLLAALDGSRNGRERREAATPPLARLTELARRAQAQGLAVRLELAGDLDALPAGHAGAAYRIVQEALTNARKHGGAVAVGARVAHEPGRLAIEVRNPLVAAVPAGADSLPPVGAPAGLRHAASADPLTPVGSGLGLTGMRERVRLYDGRLTAGLDADGDWVVRAELPVPA</sequence>
<evidence type="ECO:0000256" key="9">
    <source>
        <dbReference type="SAM" id="Phobius"/>
    </source>
</evidence>
<reference evidence="11 12" key="1">
    <citation type="journal article" date="2010" name="Stand. Genomic Sci.">
        <title>Complete genome sequence of Conexibacter woesei type strain (ID131577).</title>
        <authorList>
            <person name="Pukall R."/>
            <person name="Lapidus A."/>
            <person name="Glavina Del Rio T."/>
            <person name="Copeland A."/>
            <person name="Tice H."/>
            <person name="Cheng J.-F."/>
            <person name="Lucas S."/>
            <person name="Chen F."/>
            <person name="Nolan M."/>
            <person name="Bruce D."/>
            <person name="Goodwin L."/>
            <person name="Pitluck S."/>
            <person name="Mavromatis K."/>
            <person name="Ivanova N."/>
            <person name="Ovchinnikova G."/>
            <person name="Pati A."/>
            <person name="Chen A."/>
            <person name="Palaniappan K."/>
            <person name="Land M."/>
            <person name="Hauser L."/>
            <person name="Chang Y.-J."/>
            <person name="Jeffries C.D."/>
            <person name="Chain P."/>
            <person name="Meincke L."/>
            <person name="Sims D."/>
            <person name="Brettin T."/>
            <person name="Detter J.C."/>
            <person name="Rohde M."/>
            <person name="Goeker M."/>
            <person name="Bristow J."/>
            <person name="Eisen J.A."/>
            <person name="Markowitz V."/>
            <person name="Kyrpides N.C."/>
            <person name="Klenk H.-P."/>
            <person name="Hugenholtz P."/>
        </authorList>
    </citation>
    <scope>NUCLEOTIDE SEQUENCE [LARGE SCALE GENOMIC DNA]</scope>
    <source>
        <strain evidence="12">DSM 14684 / CIP 108061 / JCM 11494 / NBRC 100937 / ID131577</strain>
    </source>
</reference>
<evidence type="ECO:0000256" key="4">
    <source>
        <dbReference type="ARBA" id="ARBA00022679"/>
    </source>
</evidence>
<evidence type="ECO:0000256" key="8">
    <source>
        <dbReference type="ARBA" id="ARBA00023012"/>
    </source>
</evidence>
<dbReference type="CDD" id="cd16917">
    <property type="entry name" value="HATPase_UhpB-NarQ-NarX-like"/>
    <property type="match status" value="1"/>
</dbReference>
<evidence type="ECO:0000256" key="1">
    <source>
        <dbReference type="ARBA" id="ARBA00000085"/>
    </source>
</evidence>
<dbReference type="Gene3D" id="1.20.5.1930">
    <property type="match status" value="2"/>
</dbReference>
<keyword evidence="12" id="KW-1185">Reference proteome</keyword>
<dbReference type="InterPro" id="IPR050482">
    <property type="entry name" value="Sensor_HK_TwoCompSys"/>
</dbReference>
<gene>
    <name evidence="11" type="ordered locus">Cwoe_4946</name>
</gene>
<organism evidence="11 12">
    <name type="scientific">Conexibacter woesei (strain DSM 14684 / CCUG 47730 / CIP 108061 / JCM 11494 / NBRC 100937 / ID131577)</name>
    <dbReference type="NCBI Taxonomy" id="469383"/>
    <lineage>
        <taxon>Bacteria</taxon>
        <taxon>Bacillati</taxon>
        <taxon>Actinomycetota</taxon>
        <taxon>Thermoleophilia</taxon>
        <taxon>Solirubrobacterales</taxon>
        <taxon>Conexibacteraceae</taxon>
        <taxon>Conexibacter</taxon>
    </lineage>
</organism>
<comment type="catalytic activity">
    <reaction evidence="1">
        <text>ATP + protein L-histidine = ADP + protein N-phospho-L-histidine.</text>
        <dbReference type="EC" id="2.7.13.3"/>
    </reaction>
</comment>
<dbReference type="EC" id="2.7.13.3" evidence="2"/>
<keyword evidence="4" id="KW-0808">Transferase</keyword>
<feature type="domain" description="Signal transduction histidine kinase subgroup 3 dimerisation and phosphoacceptor" evidence="10">
    <location>
        <begin position="184"/>
        <end position="249"/>
    </location>
</feature>
<dbReference type="SUPFAM" id="SSF55874">
    <property type="entry name" value="ATPase domain of HSP90 chaperone/DNA topoisomerase II/histidine kinase"/>
    <property type="match status" value="1"/>
</dbReference>
<keyword evidence="9" id="KW-0472">Membrane</keyword>
<feature type="transmembrane region" description="Helical" evidence="9">
    <location>
        <begin position="80"/>
        <end position="98"/>
    </location>
</feature>
<evidence type="ECO:0000256" key="3">
    <source>
        <dbReference type="ARBA" id="ARBA00022553"/>
    </source>
</evidence>
<dbReference type="AlphaFoldDB" id="D3FC62"/>
<feature type="transmembrane region" description="Helical" evidence="9">
    <location>
        <begin position="54"/>
        <end position="73"/>
    </location>
</feature>
<dbReference type="HOGENOM" id="CLU_354028_0_0_11"/>
<feature type="transmembrane region" description="Helical" evidence="9">
    <location>
        <begin position="486"/>
        <end position="506"/>
    </location>
</feature>
<dbReference type="RefSeq" id="WP_012936408.1">
    <property type="nucleotide sequence ID" value="NC_013739.1"/>
</dbReference>
<dbReference type="Gene3D" id="3.30.565.10">
    <property type="entry name" value="Histidine kinase-like ATPase, C-terminal domain"/>
    <property type="match status" value="1"/>
</dbReference>
<dbReference type="GO" id="GO:0005524">
    <property type="term" value="F:ATP binding"/>
    <property type="evidence" value="ECO:0007669"/>
    <property type="project" value="UniProtKB-KW"/>
</dbReference>
<keyword evidence="9" id="KW-0812">Transmembrane</keyword>
<keyword evidence="6 11" id="KW-0418">Kinase</keyword>
<dbReference type="STRING" id="469383.Cwoe_4946"/>
<reference evidence="12" key="2">
    <citation type="submission" date="2010-01" db="EMBL/GenBank/DDBJ databases">
        <title>The complete genome of Conexibacter woesei DSM 14684.</title>
        <authorList>
            <consortium name="US DOE Joint Genome Institute (JGI-PGF)"/>
            <person name="Lucas S."/>
            <person name="Copeland A."/>
            <person name="Lapidus A."/>
            <person name="Glavina del Rio T."/>
            <person name="Dalin E."/>
            <person name="Tice H."/>
            <person name="Bruce D."/>
            <person name="Goodwin L."/>
            <person name="Pitluck S."/>
            <person name="Kyrpides N."/>
            <person name="Mavromatis K."/>
            <person name="Ivanova N."/>
            <person name="Mikhailova N."/>
            <person name="Chertkov O."/>
            <person name="Brettin T."/>
            <person name="Detter J.C."/>
            <person name="Han C."/>
            <person name="Larimer F."/>
            <person name="Land M."/>
            <person name="Hauser L."/>
            <person name="Markowitz V."/>
            <person name="Cheng J.-F."/>
            <person name="Hugenholtz P."/>
            <person name="Woyke T."/>
            <person name="Wu D."/>
            <person name="Pukall R."/>
            <person name="Steenblock K."/>
            <person name="Schneider S."/>
            <person name="Klenk H.-P."/>
            <person name="Eisen J.A."/>
        </authorList>
    </citation>
    <scope>NUCLEOTIDE SEQUENCE [LARGE SCALE GENOMIC DNA]</scope>
    <source>
        <strain evidence="12">DSM 14684 / CIP 108061 / JCM 11494 / NBRC 100937 / ID131577</strain>
    </source>
</reference>
<dbReference type="InterPro" id="IPR011712">
    <property type="entry name" value="Sig_transdc_His_kin_sub3_dim/P"/>
</dbReference>
<evidence type="ECO:0000259" key="10">
    <source>
        <dbReference type="Pfam" id="PF07730"/>
    </source>
</evidence>
<dbReference type="eggNOG" id="COG4585">
    <property type="taxonomic scope" value="Bacteria"/>
</dbReference>
<evidence type="ECO:0000256" key="2">
    <source>
        <dbReference type="ARBA" id="ARBA00012438"/>
    </source>
</evidence>
<keyword evidence="8" id="KW-0902">Two-component regulatory system</keyword>
<dbReference type="GO" id="GO:0046983">
    <property type="term" value="F:protein dimerization activity"/>
    <property type="evidence" value="ECO:0007669"/>
    <property type="project" value="InterPro"/>
</dbReference>
<keyword evidence="3" id="KW-0597">Phosphoprotein</keyword>
<proteinExistence type="predicted"/>
<dbReference type="Proteomes" id="UP000008229">
    <property type="component" value="Chromosome"/>
</dbReference>
<evidence type="ECO:0000256" key="6">
    <source>
        <dbReference type="ARBA" id="ARBA00022777"/>
    </source>
</evidence>
<dbReference type="EMBL" id="CP001854">
    <property type="protein sequence ID" value="ADB53357.1"/>
    <property type="molecule type" value="Genomic_DNA"/>
</dbReference>
<keyword evidence="7" id="KW-0067">ATP-binding</keyword>
<dbReference type="PANTHER" id="PTHR24421">
    <property type="entry name" value="NITRATE/NITRITE SENSOR PROTEIN NARX-RELATED"/>
    <property type="match status" value="1"/>
</dbReference>
<dbReference type="InterPro" id="IPR036890">
    <property type="entry name" value="HATPase_C_sf"/>
</dbReference>
<dbReference type="OrthoDB" id="227596at2"/>